<feature type="compositionally biased region" description="Pro residues" evidence="8">
    <location>
        <begin position="421"/>
        <end position="438"/>
    </location>
</feature>
<dbReference type="Gene3D" id="2.30.30.40">
    <property type="entry name" value="SH3 Domains"/>
    <property type="match status" value="1"/>
</dbReference>
<dbReference type="PANTHER" id="PTHR46514">
    <property type="entry name" value="AMPHIPHYSIN"/>
    <property type="match status" value="1"/>
</dbReference>
<feature type="compositionally biased region" description="Low complexity" evidence="8">
    <location>
        <begin position="575"/>
        <end position="590"/>
    </location>
</feature>
<feature type="domain" description="BAR" evidence="10">
    <location>
        <begin position="24"/>
        <end position="242"/>
    </location>
</feature>
<evidence type="ECO:0000256" key="2">
    <source>
        <dbReference type="ARBA" id="ARBA00004496"/>
    </source>
</evidence>
<evidence type="ECO:0000259" key="10">
    <source>
        <dbReference type="PROSITE" id="PS51021"/>
    </source>
</evidence>
<accession>A0A8D8FWD9</accession>
<evidence type="ECO:0000256" key="4">
    <source>
        <dbReference type="ARBA" id="ARBA00022490"/>
    </source>
</evidence>
<reference evidence="11" key="1">
    <citation type="submission" date="2021-05" db="EMBL/GenBank/DDBJ databases">
        <authorList>
            <person name="Alioto T."/>
            <person name="Alioto T."/>
            <person name="Gomez Garrido J."/>
        </authorList>
    </citation>
    <scope>NUCLEOTIDE SEQUENCE</scope>
</reference>
<dbReference type="PANTHER" id="PTHR46514:SF3">
    <property type="entry name" value="AMPHIPHYSIN"/>
    <property type="match status" value="1"/>
</dbReference>
<dbReference type="GO" id="GO:0012505">
    <property type="term" value="C:endomembrane system"/>
    <property type="evidence" value="ECO:0007669"/>
    <property type="project" value="UniProtKB-SubCell"/>
</dbReference>
<dbReference type="SUPFAM" id="SSF103657">
    <property type="entry name" value="BAR/IMD domain-like"/>
    <property type="match status" value="1"/>
</dbReference>
<dbReference type="EMBL" id="HBUE01100157">
    <property type="protein sequence ID" value="CAG6484904.1"/>
    <property type="molecule type" value="Transcribed_RNA"/>
</dbReference>
<dbReference type="PROSITE" id="PS50002">
    <property type="entry name" value="SH3"/>
    <property type="match status" value="1"/>
</dbReference>
<dbReference type="GO" id="GO:0005737">
    <property type="term" value="C:cytoplasm"/>
    <property type="evidence" value="ECO:0007669"/>
    <property type="project" value="UniProtKB-SubCell"/>
</dbReference>
<dbReference type="InterPro" id="IPR036028">
    <property type="entry name" value="SH3-like_dom_sf"/>
</dbReference>
<feature type="compositionally biased region" description="Low complexity" evidence="8">
    <location>
        <begin position="519"/>
        <end position="529"/>
    </location>
</feature>
<dbReference type="Pfam" id="PF00018">
    <property type="entry name" value="SH3_1"/>
    <property type="match status" value="1"/>
</dbReference>
<evidence type="ECO:0000256" key="7">
    <source>
        <dbReference type="PROSITE-ProRule" id="PRU00192"/>
    </source>
</evidence>
<feature type="compositionally biased region" description="Low complexity" evidence="8">
    <location>
        <begin position="407"/>
        <end position="420"/>
    </location>
</feature>
<feature type="compositionally biased region" description="Low complexity" evidence="8">
    <location>
        <begin position="274"/>
        <end position="296"/>
    </location>
</feature>
<comment type="subcellular location">
    <subcellularLocation>
        <location evidence="2">Cytoplasm</location>
    </subcellularLocation>
    <subcellularLocation>
        <location evidence="1">Endomembrane system</location>
    </subcellularLocation>
</comment>
<dbReference type="AlphaFoldDB" id="A0A8D8FWD9"/>
<dbReference type="CDD" id="cd11790">
    <property type="entry name" value="SH3_Amphiphysin"/>
    <property type="match status" value="1"/>
</dbReference>
<evidence type="ECO:0000256" key="3">
    <source>
        <dbReference type="ARBA" id="ARBA00022443"/>
    </source>
</evidence>
<feature type="compositionally biased region" description="Polar residues" evidence="8">
    <location>
        <begin position="456"/>
        <end position="466"/>
    </location>
</feature>
<dbReference type="EMBL" id="HBUE01100166">
    <property type="protein sequence ID" value="CAG6484922.1"/>
    <property type="molecule type" value="Transcribed_RNA"/>
</dbReference>
<feature type="compositionally biased region" description="Pro residues" evidence="8">
    <location>
        <begin position="360"/>
        <end position="369"/>
    </location>
</feature>
<feature type="domain" description="SH3" evidence="9">
    <location>
        <begin position="610"/>
        <end position="674"/>
    </location>
</feature>
<proteinExistence type="predicted"/>
<feature type="compositionally biased region" description="Polar residues" evidence="8">
    <location>
        <begin position="396"/>
        <end position="406"/>
    </location>
</feature>
<feature type="region of interest" description="Disordered" evidence="8">
    <location>
        <begin position="355"/>
        <end position="466"/>
    </location>
</feature>
<name>A0A8D8FWD9_CULPI</name>
<dbReference type="SUPFAM" id="SSF50044">
    <property type="entry name" value="SH3-domain"/>
    <property type="match status" value="1"/>
</dbReference>
<feature type="compositionally biased region" description="Basic residues" evidence="8">
    <location>
        <begin position="494"/>
        <end position="511"/>
    </location>
</feature>
<keyword evidence="4" id="KW-0963">Cytoplasm</keyword>
<feature type="compositionally biased region" description="Low complexity" evidence="8">
    <location>
        <begin position="439"/>
        <end position="455"/>
    </location>
</feature>
<dbReference type="InterPro" id="IPR003005">
    <property type="entry name" value="Amphiphysin"/>
</dbReference>
<evidence type="ECO:0000256" key="5">
    <source>
        <dbReference type="ARBA" id="ARBA00023054"/>
    </source>
</evidence>
<keyword evidence="3 7" id="KW-0728">SH3 domain</keyword>
<organism evidence="11">
    <name type="scientific">Culex pipiens</name>
    <name type="common">House mosquito</name>
    <dbReference type="NCBI Taxonomy" id="7175"/>
    <lineage>
        <taxon>Eukaryota</taxon>
        <taxon>Metazoa</taxon>
        <taxon>Ecdysozoa</taxon>
        <taxon>Arthropoda</taxon>
        <taxon>Hexapoda</taxon>
        <taxon>Insecta</taxon>
        <taxon>Pterygota</taxon>
        <taxon>Neoptera</taxon>
        <taxon>Endopterygota</taxon>
        <taxon>Diptera</taxon>
        <taxon>Nematocera</taxon>
        <taxon>Culicoidea</taxon>
        <taxon>Culicidae</taxon>
        <taxon>Culicinae</taxon>
        <taxon>Culicini</taxon>
        <taxon>Culex</taxon>
        <taxon>Culex</taxon>
    </lineage>
</organism>
<dbReference type="GO" id="GO:0005543">
    <property type="term" value="F:phospholipid binding"/>
    <property type="evidence" value="ECO:0007669"/>
    <property type="project" value="TreeGrafter"/>
</dbReference>
<feature type="region of interest" description="Disordered" evidence="8">
    <location>
        <begin position="569"/>
        <end position="591"/>
    </location>
</feature>
<dbReference type="Gene3D" id="1.20.1270.60">
    <property type="entry name" value="Arfaptin homology (AH) domain/BAR domain"/>
    <property type="match status" value="1"/>
</dbReference>
<dbReference type="InterPro" id="IPR004148">
    <property type="entry name" value="BAR_dom"/>
</dbReference>
<dbReference type="SMART" id="SM00326">
    <property type="entry name" value="SH3"/>
    <property type="match status" value="1"/>
</dbReference>
<sequence length="674" mass="73846">MAENKGILLAKSVQKHAGRAKEKLLQNLGKVDRTGDEIFDEHLTNFTRQQNSATRLQKEFNNYIRCVRAVQTASKSLMDAINEVYEGQWTGSEALYAQTNTVEVLFQDFSHKLGDQVLIPLNTYTSQFPEMRKKIDKRGRKLVDYDSQRHSFQSLQANAAKRKDDVKVTKGRETLEEAKRTYEVLNAELHDELPALHDSRILFLVTNLQTLFASEQQFHSETSKVYAELEAIVDKLATESQRGSYTLKKITANSTPSSQPQSPVKANLSIVNNITNGSANNTNGPPSTSPSISPTPADHLRLEDDEEDTEPSYQNTDVARSAAASRSSSALAAAATVSATPNTNNNNGIDVVAATQSQPPKTPTPPPQQPLTSSDNKVTTNGTNGHHDHPAEESADPSSHTQNNTGKAANAAAAAEKASPPSTPPMPTKTPHQPPSSNTPPTSTGGATTVVSQSSNTNVNKQSPNLNFPPDTNIFHHRYHNNQQFHLHHHQNISNHHPQHLHHQYQHHAHHQQTGTGPTSLTSNSSSTASSAAEQILHYGNVANSASSSQLTNIYHNFANNNNNNSNSYCATHTGSSNNGNNNSSNNNNSKLEELYDIPKGATTTDLPPGVLYRVKATYKYVREDVDELSFDVGDTVNVIEYEDPEDQEEGWLMGIKDGTNEKGMFPANFTRPM</sequence>
<keyword evidence="6" id="KW-0472">Membrane</keyword>
<evidence type="ECO:0000259" key="9">
    <source>
        <dbReference type="PROSITE" id="PS50002"/>
    </source>
</evidence>
<feature type="region of interest" description="Disordered" evidence="8">
    <location>
        <begin position="274"/>
        <end position="324"/>
    </location>
</feature>
<feature type="region of interest" description="Disordered" evidence="8">
    <location>
        <begin position="494"/>
        <end position="529"/>
    </location>
</feature>
<dbReference type="FunFam" id="1.20.1270.60:FF:000013">
    <property type="entry name" value="Amphiphysin isoform 2"/>
    <property type="match status" value="1"/>
</dbReference>
<dbReference type="Pfam" id="PF03114">
    <property type="entry name" value="BAR"/>
    <property type="match status" value="1"/>
</dbReference>
<dbReference type="GO" id="GO:0005886">
    <property type="term" value="C:plasma membrane"/>
    <property type="evidence" value="ECO:0007669"/>
    <property type="project" value="TreeGrafter"/>
</dbReference>
<protein>
    <submittedName>
        <fullName evidence="11">Amphiphysin</fullName>
    </submittedName>
</protein>
<dbReference type="PROSITE" id="PS51021">
    <property type="entry name" value="BAR"/>
    <property type="match status" value="1"/>
</dbReference>
<dbReference type="InterPro" id="IPR001452">
    <property type="entry name" value="SH3_domain"/>
</dbReference>
<evidence type="ECO:0000256" key="1">
    <source>
        <dbReference type="ARBA" id="ARBA00004308"/>
    </source>
</evidence>
<dbReference type="FunFam" id="2.30.30.40:FF:000172">
    <property type="entry name" value="Amphiphysin, isoform B"/>
    <property type="match status" value="1"/>
</dbReference>
<dbReference type="PRINTS" id="PR01251">
    <property type="entry name" value="AMPHIPHYSIN"/>
</dbReference>
<keyword evidence="5" id="KW-0175">Coiled coil</keyword>
<evidence type="ECO:0000256" key="6">
    <source>
        <dbReference type="ARBA" id="ARBA00023136"/>
    </source>
</evidence>
<evidence type="ECO:0000313" key="11">
    <source>
        <dbReference type="EMBL" id="CAG6484904.1"/>
    </source>
</evidence>
<dbReference type="InterPro" id="IPR027267">
    <property type="entry name" value="AH/BAR_dom_sf"/>
</dbReference>
<evidence type="ECO:0000256" key="8">
    <source>
        <dbReference type="SAM" id="MobiDB-lite"/>
    </source>
</evidence>
<feature type="compositionally biased region" description="Polar residues" evidence="8">
    <location>
        <begin position="375"/>
        <end position="384"/>
    </location>
</feature>
<dbReference type="SMART" id="SM00721">
    <property type="entry name" value="BAR"/>
    <property type="match status" value="1"/>
</dbReference>